<name>A0ABY5AMZ7_9CYAN</name>
<evidence type="ECO:0000256" key="8">
    <source>
        <dbReference type="ARBA" id="ARBA00048090"/>
    </source>
</evidence>
<keyword evidence="11" id="KW-1185">Reference proteome</keyword>
<dbReference type="Gene3D" id="3.40.50.300">
    <property type="entry name" value="P-loop containing nucleotide triphosphate hydrolases"/>
    <property type="match status" value="1"/>
</dbReference>
<dbReference type="EC" id="2.7.1.12" evidence="3 9"/>
<evidence type="ECO:0000256" key="1">
    <source>
        <dbReference type="ARBA" id="ARBA00004761"/>
    </source>
</evidence>
<dbReference type="CDD" id="cd02021">
    <property type="entry name" value="GntK"/>
    <property type="match status" value="1"/>
</dbReference>
<evidence type="ECO:0000256" key="7">
    <source>
        <dbReference type="ARBA" id="ARBA00022840"/>
    </source>
</evidence>
<dbReference type="PANTHER" id="PTHR43442:SF3">
    <property type="entry name" value="GLUCONOKINASE-RELATED"/>
    <property type="match status" value="1"/>
</dbReference>
<keyword evidence="4 9" id="KW-0808">Transferase</keyword>
<evidence type="ECO:0000313" key="10">
    <source>
        <dbReference type="EMBL" id="USR89726.1"/>
    </source>
</evidence>
<accession>A0ABY5AMZ7</accession>
<dbReference type="Proteomes" id="UP001056708">
    <property type="component" value="Chromosome"/>
</dbReference>
<comment type="pathway">
    <text evidence="1">Carbohydrate acid metabolism.</text>
</comment>
<dbReference type="InterPro" id="IPR006001">
    <property type="entry name" value="Therm_gnt_kin"/>
</dbReference>
<dbReference type="EMBL" id="CP098611">
    <property type="protein sequence ID" value="USR89726.1"/>
    <property type="molecule type" value="Genomic_DNA"/>
</dbReference>
<proteinExistence type="inferred from homology"/>
<dbReference type="Pfam" id="PF13671">
    <property type="entry name" value="AAA_33"/>
    <property type="match status" value="1"/>
</dbReference>
<evidence type="ECO:0000256" key="2">
    <source>
        <dbReference type="ARBA" id="ARBA00008420"/>
    </source>
</evidence>
<reference evidence="10" key="1">
    <citation type="submission" date="2022-06" db="EMBL/GenBank/DDBJ databases">
        <title>Genome sequence of Phormidium yuhuli AB48 isolated from an industrial photobioreactor environment.</title>
        <authorList>
            <person name="Qiu Y."/>
            <person name="Noonan A.J.C."/>
            <person name="Dofher K."/>
            <person name="Koch M."/>
            <person name="Kieft B."/>
            <person name="Lin X."/>
            <person name="Ziels R.M."/>
            <person name="Hallam S.J."/>
        </authorList>
    </citation>
    <scope>NUCLEOTIDE SEQUENCE</scope>
    <source>
        <strain evidence="10">AB48</strain>
    </source>
</reference>
<evidence type="ECO:0000256" key="4">
    <source>
        <dbReference type="ARBA" id="ARBA00022679"/>
    </source>
</evidence>
<keyword evidence="7 9" id="KW-0067">ATP-binding</keyword>
<keyword evidence="5 9" id="KW-0547">Nucleotide-binding</keyword>
<evidence type="ECO:0000256" key="9">
    <source>
        <dbReference type="RuleBase" id="RU363066"/>
    </source>
</evidence>
<evidence type="ECO:0000313" key="11">
    <source>
        <dbReference type="Proteomes" id="UP001056708"/>
    </source>
</evidence>
<sequence length="169" mass="18871">MSKSPVPVVIVMGVSGCGKTTVAQGLAERLGWRFLEGDRFHPQANVAKMTRGIPLEDDDRVPWLQELGVAIAQARRESQTSGTGIVVACSALKQAYRDQLMLNQEPFLWLYLRGEFELLRQRLETRSDHFMPAQLLASQFAALEEPQEAITLDCGRSPQDLIADTLKFL</sequence>
<comment type="similarity">
    <text evidence="2 9">Belongs to the gluconokinase GntK/GntV family.</text>
</comment>
<dbReference type="InterPro" id="IPR027417">
    <property type="entry name" value="P-loop_NTPase"/>
</dbReference>
<evidence type="ECO:0000256" key="3">
    <source>
        <dbReference type="ARBA" id="ARBA00012054"/>
    </source>
</evidence>
<dbReference type="RefSeq" id="WP_252660811.1">
    <property type="nucleotide sequence ID" value="NZ_CP098611.1"/>
</dbReference>
<protein>
    <recommendedName>
        <fullName evidence="3 9">Gluconokinase</fullName>
        <ecNumber evidence="3 9">2.7.1.12</ecNumber>
    </recommendedName>
</protein>
<evidence type="ECO:0000256" key="6">
    <source>
        <dbReference type="ARBA" id="ARBA00022777"/>
    </source>
</evidence>
<organism evidence="10 11">
    <name type="scientific">Phormidium yuhuli AB48</name>
    <dbReference type="NCBI Taxonomy" id="2940671"/>
    <lineage>
        <taxon>Bacteria</taxon>
        <taxon>Bacillati</taxon>
        <taxon>Cyanobacteriota</taxon>
        <taxon>Cyanophyceae</taxon>
        <taxon>Oscillatoriophycideae</taxon>
        <taxon>Oscillatoriales</taxon>
        <taxon>Oscillatoriaceae</taxon>
        <taxon>Phormidium</taxon>
        <taxon>Phormidium yuhuli</taxon>
    </lineage>
</organism>
<gene>
    <name evidence="10" type="ORF">NEA10_12650</name>
</gene>
<comment type="catalytic activity">
    <reaction evidence="8 9">
        <text>D-gluconate + ATP = 6-phospho-D-gluconate + ADP + H(+)</text>
        <dbReference type="Rhea" id="RHEA:19433"/>
        <dbReference type="ChEBI" id="CHEBI:15378"/>
        <dbReference type="ChEBI" id="CHEBI:18391"/>
        <dbReference type="ChEBI" id="CHEBI:30616"/>
        <dbReference type="ChEBI" id="CHEBI:58759"/>
        <dbReference type="ChEBI" id="CHEBI:456216"/>
        <dbReference type="EC" id="2.7.1.12"/>
    </reaction>
</comment>
<evidence type="ECO:0000256" key="5">
    <source>
        <dbReference type="ARBA" id="ARBA00022741"/>
    </source>
</evidence>
<dbReference type="SUPFAM" id="SSF52540">
    <property type="entry name" value="P-loop containing nucleoside triphosphate hydrolases"/>
    <property type="match status" value="1"/>
</dbReference>
<dbReference type="PANTHER" id="PTHR43442">
    <property type="entry name" value="GLUCONOKINASE-RELATED"/>
    <property type="match status" value="1"/>
</dbReference>
<keyword evidence="6 9" id="KW-0418">Kinase</keyword>
<dbReference type="PROSITE" id="PS51257">
    <property type="entry name" value="PROKAR_LIPOPROTEIN"/>
    <property type="match status" value="1"/>
</dbReference>
<dbReference type="NCBIfam" id="TIGR01313">
    <property type="entry name" value="therm_gnt_kin"/>
    <property type="match status" value="1"/>
</dbReference>